<gene>
    <name evidence="1" type="ORF">C1I98_25350</name>
</gene>
<protein>
    <recommendedName>
        <fullName evidence="3">Lipoprotein</fullName>
    </recommendedName>
</protein>
<dbReference type="AlphaFoldDB" id="A0A2W2GTE2"/>
<evidence type="ECO:0000313" key="2">
    <source>
        <dbReference type="Proteomes" id="UP000248544"/>
    </source>
</evidence>
<reference evidence="1 2" key="1">
    <citation type="submission" date="2018-01" db="EMBL/GenBank/DDBJ databases">
        <title>Draft genome sequence of Sphaerisporangium sp. 7K107.</title>
        <authorList>
            <person name="Sahin N."/>
            <person name="Saygin H."/>
            <person name="Ay H."/>
        </authorList>
    </citation>
    <scope>NUCLEOTIDE SEQUENCE [LARGE SCALE GENOMIC DNA]</scope>
    <source>
        <strain evidence="1 2">7K107</strain>
    </source>
</reference>
<sequence length="267" mass="28004">MSQMLDRILRAVLIVIAMVAITAADGSGRLGAAAPADPVDALRRQFAAGRGVMVTTKLTVTKKGETIELGSAGAADFGPRGITATDLTATMPAGVFSAFTGAGPRVVTVKGYRYIKDDTARESRGWQESGDDAVRPCLDATWTLLADPAMLAAVLATTTGRSRAGVYDGTPTVLHEGVITLGALHRACPQPCDRLDPAEPQGATAGAKVSWRMWIGEDLLVRRAWAAWDGVSETGRILYTQVADARMTAWGTRPGIEIPRASGGRAG</sequence>
<evidence type="ECO:0000313" key="1">
    <source>
        <dbReference type="EMBL" id="PZG37457.1"/>
    </source>
</evidence>
<evidence type="ECO:0008006" key="3">
    <source>
        <dbReference type="Google" id="ProtNLM"/>
    </source>
</evidence>
<keyword evidence="2" id="KW-1185">Reference proteome</keyword>
<comment type="caution">
    <text evidence="1">The sequence shown here is derived from an EMBL/GenBank/DDBJ whole genome shotgun (WGS) entry which is preliminary data.</text>
</comment>
<dbReference type="Proteomes" id="UP000248544">
    <property type="component" value="Unassembled WGS sequence"/>
</dbReference>
<proteinExistence type="predicted"/>
<dbReference type="EMBL" id="POUA01000233">
    <property type="protein sequence ID" value="PZG37457.1"/>
    <property type="molecule type" value="Genomic_DNA"/>
</dbReference>
<name>A0A2W2GTE2_9ACTN</name>
<organism evidence="1 2">
    <name type="scientific">Spongiactinospora gelatinilytica</name>
    <dbReference type="NCBI Taxonomy" id="2666298"/>
    <lineage>
        <taxon>Bacteria</taxon>
        <taxon>Bacillati</taxon>
        <taxon>Actinomycetota</taxon>
        <taxon>Actinomycetes</taxon>
        <taxon>Streptosporangiales</taxon>
        <taxon>Streptosporangiaceae</taxon>
        <taxon>Spongiactinospora</taxon>
    </lineage>
</organism>
<accession>A0A2W2GTE2</accession>